<evidence type="ECO:0000256" key="5">
    <source>
        <dbReference type="ARBA" id="ARBA00023143"/>
    </source>
</evidence>
<keyword evidence="7" id="KW-0282">Flagellum</keyword>
<keyword evidence="7" id="KW-0966">Cell projection</keyword>
<dbReference type="GO" id="GO:0005198">
    <property type="term" value="F:structural molecule activity"/>
    <property type="evidence" value="ECO:0007669"/>
    <property type="project" value="InterPro"/>
</dbReference>
<name>A0A4V1D8P0_9ALTE</name>
<keyword evidence="5 6" id="KW-0975">Bacterial flagellum</keyword>
<dbReference type="OrthoDB" id="9786431at2"/>
<dbReference type="HAMAP" id="MF_00416">
    <property type="entry name" value="FlgI"/>
    <property type="match status" value="1"/>
</dbReference>
<protein>
    <recommendedName>
        <fullName evidence="6">Flagellar P-ring protein</fullName>
    </recommendedName>
    <alternativeName>
        <fullName evidence="6">Basal body P-ring protein</fullName>
    </alternativeName>
</protein>
<gene>
    <name evidence="6" type="primary">flgI</name>
    <name evidence="7" type="ORF">soil367_07970</name>
</gene>
<evidence type="ECO:0000256" key="6">
    <source>
        <dbReference type="HAMAP-Rule" id="MF_00416"/>
    </source>
</evidence>
<dbReference type="PANTHER" id="PTHR30381">
    <property type="entry name" value="FLAGELLAR P-RING PERIPLASMIC PROTEIN FLGI"/>
    <property type="match status" value="1"/>
</dbReference>
<dbReference type="InterPro" id="IPR001782">
    <property type="entry name" value="Flag_FlgI"/>
</dbReference>
<dbReference type="PRINTS" id="PR01010">
    <property type="entry name" value="FLGPRINGFLGI"/>
</dbReference>
<dbReference type="AlphaFoldDB" id="A0A4V1D8P0"/>
<evidence type="ECO:0000256" key="3">
    <source>
        <dbReference type="ARBA" id="ARBA00008994"/>
    </source>
</evidence>
<comment type="subcellular location">
    <subcellularLocation>
        <location evidence="2 6">Bacterial flagellum basal body</location>
    </subcellularLocation>
</comment>
<comment type="function">
    <text evidence="1 6">Assembles around the rod to form the L-ring and probably protects the motor/basal body from shearing forces during rotation.</text>
</comment>
<keyword evidence="4" id="KW-0732">Signal</keyword>
<dbReference type="PANTHER" id="PTHR30381:SF0">
    <property type="entry name" value="FLAGELLAR P-RING PROTEIN"/>
    <property type="match status" value="1"/>
</dbReference>
<keyword evidence="8" id="KW-1185">Reference proteome</keyword>
<evidence type="ECO:0000313" key="7">
    <source>
        <dbReference type="EMBL" id="QCF25860.1"/>
    </source>
</evidence>
<evidence type="ECO:0000313" key="8">
    <source>
        <dbReference type="Proteomes" id="UP000298049"/>
    </source>
</evidence>
<dbReference type="Pfam" id="PF02119">
    <property type="entry name" value="FlgI"/>
    <property type="match status" value="1"/>
</dbReference>
<evidence type="ECO:0000256" key="1">
    <source>
        <dbReference type="ARBA" id="ARBA00002591"/>
    </source>
</evidence>
<dbReference type="EMBL" id="CP031093">
    <property type="protein sequence ID" value="QCF25860.1"/>
    <property type="molecule type" value="Genomic_DNA"/>
</dbReference>
<accession>A0A4V1D8P0</accession>
<dbReference type="GO" id="GO:0030288">
    <property type="term" value="C:outer membrane-bounded periplasmic space"/>
    <property type="evidence" value="ECO:0007669"/>
    <property type="project" value="InterPro"/>
</dbReference>
<dbReference type="GO" id="GO:0071973">
    <property type="term" value="P:bacterial-type flagellum-dependent cell motility"/>
    <property type="evidence" value="ECO:0007669"/>
    <property type="project" value="InterPro"/>
</dbReference>
<dbReference type="KEGG" id="hmi:soil367_07970"/>
<organism evidence="7 8">
    <name type="scientific">Hydrocarboniclastica marina</name>
    <dbReference type="NCBI Taxonomy" id="2259620"/>
    <lineage>
        <taxon>Bacteria</taxon>
        <taxon>Pseudomonadati</taxon>
        <taxon>Pseudomonadota</taxon>
        <taxon>Gammaproteobacteria</taxon>
        <taxon>Alteromonadales</taxon>
        <taxon>Alteromonadaceae</taxon>
        <taxon>Hydrocarboniclastica</taxon>
    </lineage>
</organism>
<sequence length="378" mass="39137">MTPTGSLRSGTRLLMRLFLLAVICVLGLSSGQLQAERVKDIARVDGVRSNQIIGYGLVVGLDGTGDNSPFTDQTFRNMMNSFGVTVPPNVNPKSKNVAAVTVHADLPPFVKPGQTIDITVSSLGNAKSLRGGSLLMTPLKGADGQVYAMGQGNLIVGGISAGGADGSKITVNIPSAGRIPGGATVERAVPSSFSNGDTITFNLNNPDFTTAKRLVEAINGLLGPDMAFARDAASVAVKAPRDNSQRVSFLSILENLTVEPGEEAARVVVNSRTGTIVVGQNVRVTAAAVTHGSMSVTIAENPEAVQPNPFGEGDTVVVPDTEIAITQENARMFKFGPAATLNEIVQAVNQVGAAPGDVMAILEALKQAGALRAELIVI</sequence>
<dbReference type="GO" id="GO:0009428">
    <property type="term" value="C:bacterial-type flagellum basal body, distal rod, P ring"/>
    <property type="evidence" value="ECO:0007669"/>
    <property type="project" value="InterPro"/>
</dbReference>
<proteinExistence type="inferred from homology"/>
<reference evidence="7 8" key="1">
    <citation type="submission" date="2018-07" db="EMBL/GenBank/DDBJ databases">
        <title>Marsedoiliclastica nanhaica gen. nov. sp. nov., a novel marine hydrocarbonoclastic bacterium isolated from an in-situ enriched hydrocarbon-degrading consortium in deep-sea sediment.</title>
        <authorList>
            <person name="Dong C."/>
            <person name="Ma T."/>
            <person name="Liu R."/>
            <person name="Shao Z."/>
        </authorList>
    </citation>
    <scope>NUCLEOTIDE SEQUENCE [LARGE SCALE GENOMIC DNA]</scope>
    <source>
        <strain evidence="8">soil36-7</strain>
    </source>
</reference>
<dbReference type="NCBIfam" id="NF003676">
    <property type="entry name" value="PRK05303.1"/>
    <property type="match status" value="1"/>
</dbReference>
<evidence type="ECO:0000256" key="2">
    <source>
        <dbReference type="ARBA" id="ARBA00004117"/>
    </source>
</evidence>
<keyword evidence="7" id="KW-0969">Cilium</keyword>
<evidence type="ECO:0000256" key="4">
    <source>
        <dbReference type="ARBA" id="ARBA00022729"/>
    </source>
</evidence>
<comment type="subunit">
    <text evidence="6">The basal body constitutes a major portion of the flagellar organelle and consists of four rings (L,P,S, and M) mounted on a central rod.</text>
</comment>
<dbReference type="Proteomes" id="UP000298049">
    <property type="component" value="Chromosome"/>
</dbReference>
<comment type="similarity">
    <text evidence="3 6">Belongs to the FlgI family.</text>
</comment>